<comment type="similarity">
    <text evidence="1">Belongs to the universal ribosomal protein uS7 family.</text>
</comment>
<dbReference type="InterPro" id="IPR000235">
    <property type="entry name" value="Ribosomal_uS7"/>
</dbReference>
<accession>A0A8F0WFW2</accession>
<dbReference type="AlphaFoldDB" id="A0A8F0WFW2"/>
<gene>
    <name evidence="5" type="primary">rps7</name>
</gene>
<evidence type="ECO:0000259" key="4">
    <source>
        <dbReference type="Pfam" id="PF00177"/>
    </source>
</evidence>
<dbReference type="GO" id="GO:1990904">
    <property type="term" value="C:ribonucleoprotein complex"/>
    <property type="evidence" value="ECO:0007669"/>
    <property type="project" value="UniProtKB-KW"/>
</dbReference>
<organism evidence="5">
    <name type="scientific">Fistulifera saprophila</name>
    <dbReference type="NCBI Taxonomy" id="880757"/>
    <lineage>
        <taxon>Eukaryota</taxon>
        <taxon>Sar</taxon>
        <taxon>Stramenopiles</taxon>
        <taxon>Ochrophyta</taxon>
        <taxon>Bacillariophyta</taxon>
        <taxon>Bacillariophyceae</taxon>
        <taxon>Bacillariophycidae</taxon>
        <taxon>Naviculales</taxon>
        <taxon>Naviculaceae</taxon>
        <taxon>Fistulifera</taxon>
    </lineage>
</organism>
<dbReference type="GO" id="GO:0006412">
    <property type="term" value="P:translation"/>
    <property type="evidence" value="ECO:0007669"/>
    <property type="project" value="InterPro"/>
</dbReference>
<sequence>MKIKTKLINHLTLNGKKETSEKNLLKSVKELQKSSTKRFSKVFQLALIHSTPIFKLHKIKLKKKKKSKGNRFREIPGFLKTRTSRISLALKFILKNSKKNIEYFNHSQSLSKEILICSKNKGESVKTKSELQKNVLAKKHFFRYYRWK</sequence>
<protein>
    <submittedName>
        <fullName evidence="5">Ribosomal protein S7</fullName>
    </submittedName>
</protein>
<dbReference type="GeneID" id="67123411"/>
<evidence type="ECO:0000256" key="1">
    <source>
        <dbReference type="ARBA" id="ARBA00007151"/>
    </source>
</evidence>
<evidence type="ECO:0000313" key="5">
    <source>
        <dbReference type="EMBL" id="QWM93302.1"/>
    </source>
</evidence>
<name>A0A8F0WFW2_9STRA</name>
<feature type="domain" description="Small ribosomal subunit protein uS7" evidence="4">
    <location>
        <begin position="3"/>
        <end position="137"/>
    </location>
</feature>
<evidence type="ECO:0000256" key="3">
    <source>
        <dbReference type="ARBA" id="ARBA00023274"/>
    </source>
</evidence>
<dbReference type="Pfam" id="PF00177">
    <property type="entry name" value="Ribosomal_S7"/>
    <property type="match status" value="1"/>
</dbReference>
<keyword evidence="2 5" id="KW-0689">Ribosomal protein</keyword>
<geneLocation type="mitochondrion" evidence="5"/>
<dbReference type="Gene3D" id="1.10.455.10">
    <property type="entry name" value="Ribosomal protein S7 domain"/>
    <property type="match status" value="1"/>
</dbReference>
<dbReference type="InterPro" id="IPR023798">
    <property type="entry name" value="Ribosomal_uS7_dom"/>
</dbReference>
<dbReference type="PIRSF" id="PIRSF002122">
    <property type="entry name" value="RPS7p_RPS7a_RPS5e_RPS7o"/>
    <property type="match status" value="1"/>
</dbReference>
<dbReference type="SUPFAM" id="SSF47973">
    <property type="entry name" value="Ribosomal protein S7"/>
    <property type="match status" value="1"/>
</dbReference>
<dbReference type="GO" id="GO:0005840">
    <property type="term" value="C:ribosome"/>
    <property type="evidence" value="ECO:0007669"/>
    <property type="project" value="UniProtKB-KW"/>
</dbReference>
<proteinExistence type="inferred from homology"/>
<dbReference type="EMBL" id="MT383640">
    <property type="protein sequence ID" value="QWM93302.1"/>
    <property type="molecule type" value="Genomic_DNA"/>
</dbReference>
<keyword evidence="3" id="KW-0687">Ribonucleoprotein</keyword>
<keyword evidence="5" id="KW-0496">Mitochondrion</keyword>
<evidence type="ECO:0000256" key="2">
    <source>
        <dbReference type="ARBA" id="ARBA00022980"/>
    </source>
</evidence>
<dbReference type="InterPro" id="IPR036823">
    <property type="entry name" value="Ribosomal_uS7_dom_sf"/>
</dbReference>
<dbReference type="RefSeq" id="YP_010133812.1">
    <property type="nucleotide sequence ID" value="NC_056789.1"/>
</dbReference>
<reference evidence="5" key="1">
    <citation type="journal article" date="2021" name="Ecol Indic">
        <title>Morphological and molecular identification reveals that waters from an isolated oasis in Tamanrasset (extreme South of Algerian Sahara) are colonized by opportunistic and pollution-tolerant diatom species.</title>
        <authorList>
            <person name="Gastineau R."/>
            <person name="Hamedi C."/>
            <person name="Baba Hamed M.B."/>
            <person name="Abi-Ayad S.-M.E.-A."/>
            <person name="Bak M."/>
            <person name="Lemieux C."/>
            <person name="Turmel M."/>
            <person name="Dobosz S."/>
            <person name="Wrobel R.J."/>
            <person name="Kierzek A."/>
            <person name="Lange-Bertalot H."/>
            <person name="Witkowski A."/>
        </authorList>
    </citation>
    <scope>NUCLEOTIDE SEQUENCE</scope>
    <source>
        <strain evidence="5">SZCZR1829</strain>
    </source>
</reference>